<dbReference type="GO" id="GO:0016491">
    <property type="term" value="F:oxidoreductase activity"/>
    <property type="evidence" value="ECO:0007669"/>
    <property type="project" value="InterPro"/>
</dbReference>
<name>A0A1T5LT71_9BACT</name>
<sequence length="212" mass="23753">MPAAPADVVRALPYSTRIYLRVSSCNVKFLAIALVVLISCLFSGSNLLAQNPAESSKTNLEQSLTAIVFLAVDCPISQKYVGELKHIDSLFQSAVTIKGILPGKLKQEEVDQFINEYNIDFPITVDREYEMVKKYNATITPEVFLIDNQNHIYYQGAIDNWFFDLGKYRQQVTQHYLIDAIHAALEGKSPAISKTESVGCIIQRPSSKKHPK</sequence>
<keyword evidence="1" id="KW-0472">Membrane</keyword>
<dbReference type="InterPro" id="IPR047262">
    <property type="entry name" value="PRX-like1"/>
</dbReference>
<evidence type="ECO:0000313" key="4">
    <source>
        <dbReference type="Proteomes" id="UP000190961"/>
    </source>
</evidence>
<reference evidence="3 4" key="1">
    <citation type="submission" date="2017-02" db="EMBL/GenBank/DDBJ databases">
        <authorList>
            <person name="Peterson S.W."/>
        </authorList>
    </citation>
    <scope>NUCLEOTIDE SEQUENCE [LARGE SCALE GENOMIC DNA]</scope>
    <source>
        <strain evidence="3 4">DSM 25262</strain>
    </source>
</reference>
<keyword evidence="1" id="KW-0812">Transmembrane</keyword>
<organism evidence="3 4">
    <name type="scientific">Ohtaekwangia koreensis</name>
    <dbReference type="NCBI Taxonomy" id="688867"/>
    <lineage>
        <taxon>Bacteria</taxon>
        <taxon>Pseudomonadati</taxon>
        <taxon>Bacteroidota</taxon>
        <taxon>Cytophagia</taxon>
        <taxon>Cytophagales</taxon>
        <taxon>Fulvivirgaceae</taxon>
        <taxon>Ohtaekwangia</taxon>
    </lineage>
</organism>
<dbReference type="PANTHER" id="PTHR43640:SF1">
    <property type="entry name" value="THIOREDOXIN-DEPENDENT PEROXIREDOXIN"/>
    <property type="match status" value="1"/>
</dbReference>
<dbReference type="GO" id="GO:0016209">
    <property type="term" value="F:antioxidant activity"/>
    <property type="evidence" value="ECO:0007669"/>
    <property type="project" value="InterPro"/>
</dbReference>
<evidence type="ECO:0000256" key="1">
    <source>
        <dbReference type="SAM" id="Phobius"/>
    </source>
</evidence>
<dbReference type="EMBL" id="FUZU01000002">
    <property type="protein sequence ID" value="SKC79207.1"/>
    <property type="molecule type" value="Genomic_DNA"/>
</dbReference>
<dbReference type="OrthoDB" id="669323at2"/>
<dbReference type="STRING" id="688867.SAMN05660236_3889"/>
<dbReference type="InterPro" id="IPR036249">
    <property type="entry name" value="Thioredoxin-like_sf"/>
</dbReference>
<dbReference type="AlphaFoldDB" id="A0A1T5LT71"/>
<feature type="transmembrane region" description="Helical" evidence="1">
    <location>
        <begin position="29"/>
        <end position="49"/>
    </location>
</feature>
<dbReference type="Pfam" id="PF00578">
    <property type="entry name" value="AhpC-TSA"/>
    <property type="match status" value="1"/>
</dbReference>
<dbReference type="Proteomes" id="UP000190961">
    <property type="component" value="Unassembled WGS sequence"/>
</dbReference>
<keyword evidence="4" id="KW-1185">Reference proteome</keyword>
<evidence type="ECO:0000313" key="3">
    <source>
        <dbReference type="EMBL" id="SKC79207.1"/>
    </source>
</evidence>
<protein>
    <submittedName>
        <fullName evidence="3">AhpC/TSA family protein</fullName>
    </submittedName>
</protein>
<gene>
    <name evidence="3" type="ORF">SAMN05660236_3889</name>
</gene>
<keyword evidence="1" id="KW-1133">Transmembrane helix</keyword>
<dbReference type="PANTHER" id="PTHR43640">
    <property type="entry name" value="OS07G0260300 PROTEIN"/>
    <property type="match status" value="1"/>
</dbReference>
<dbReference type="SUPFAM" id="SSF52833">
    <property type="entry name" value="Thioredoxin-like"/>
    <property type="match status" value="1"/>
</dbReference>
<dbReference type="InterPro" id="IPR000866">
    <property type="entry name" value="AhpC/TSA"/>
</dbReference>
<feature type="domain" description="Alkyl hydroperoxide reductase subunit C/ Thiol specific antioxidant" evidence="2">
    <location>
        <begin position="54"/>
        <end position="154"/>
    </location>
</feature>
<dbReference type="Gene3D" id="3.40.30.10">
    <property type="entry name" value="Glutaredoxin"/>
    <property type="match status" value="1"/>
</dbReference>
<dbReference type="RefSeq" id="WP_079688396.1">
    <property type="nucleotide sequence ID" value="NZ_FUZU01000002.1"/>
</dbReference>
<proteinExistence type="predicted"/>
<accession>A0A1T5LT71</accession>
<evidence type="ECO:0000259" key="2">
    <source>
        <dbReference type="Pfam" id="PF00578"/>
    </source>
</evidence>